<evidence type="ECO:0000313" key="1">
    <source>
        <dbReference type="EMBL" id="PAM73144.1"/>
    </source>
</evidence>
<dbReference type="Proteomes" id="UP000216433">
    <property type="component" value="Unassembled WGS sequence"/>
</dbReference>
<dbReference type="RefSeq" id="WP_095377384.1">
    <property type="nucleotide sequence ID" value="NZ_NJGC01000004.1"/>
</dbReference>
<sequence>MTAEVELAPDGFVWCGKKGDLTLYLTHIVRDGDDDAALYIRNENRRVEGVNPVTGAIAYGSPAYLVPFRDFWIFRPEDKDRGRHHHIGDMVARLQNASVALYGLDVPAYRHRIHDAILEFCDDVKNLRPPAEQTREQWLGEMASMGIQIKINGQRVN</sequence>
<dbReference type="EMBL" id="NJGC01000004">
    <property type="protein sequence ID" value="PAM73144.1"/>
    <property type="molecule type" value="Genomic_DNA"/>
</dbReference>
<name>A0A270NLT5_STEMA</name>
<dbReference type="AlphaFoldDB" id="A0A270NLT5"/>
<accession>A0A270NLT5</accession>
<organism evidence="1 2">
    <name type="scientific">Stenotrophomonas maltophilia</name>
    <name type="common">Pseudomonas maltophilia</name>
    <name type="synonym">Xanthomonas maltophilia</name>
    <dbReference type="NCBI Taxonomy" id="40324"/>
    <lineage>
        <taxon>Bacteria</taxon>
        <taxon>Pseudomonadati</taxon>
        <taxon>Pseudomonadota</taxon>
        <taxon>Gammaproteobacteria</taxon>
        <taxon>Lysobacterales</taxon>
        <taxon>Lysobacteraceae</taxon>
        <taxon>Stenotrophomonas</taxon>
        <taxon>Stenotrophomonas maltophilia group</taxon>
    </lineage>
</organism>
<evidence type="ECO:0000313" key="2">
    <source>
        <dbReference type="Proteomes" id="UP000216433"/>
    </source>
</evidence>
<protein>
    <submittedName>
        <fullName evidence="1">Uncharacterized protein</fullName>
    </submittedName>
</protein>
<proteinExistence type="predicted"/>
<comment type="caution">
    <text evidence="1">The sequence shown here is derived from an EMBL/GenBank/DDBJ whole genome shotgun (WGS) entry which is preliminary data.</text>
</comment>
<reference evidence="1 2" key="1">
    <citation type="submission" date="2017-06" db="EMBL/GenBank/DDBJ databases">
        <title>Genome sequencing and assembly of Stenotrophomonas maltophilia DF07.</title>
        <authorList>
            <person name="Iyer R."/>
        </authorList>
    </citation>
    <scope>NUCLEOTIDE SEQUENCE [LARGE SCALE GENOMIC DNA]</scope>
    <source>
        <strain evidence="1 2">DF07</strain>
    </source>
</reference>
<gene>
    <name evidence="1" type="ORF">CEK00_04670</name>
</gene>